<gene>
    <name evidence="1" type="ORF">IAA53_01505</name>
</gene>
<sequence>MATMTQVKTGLVRFVDNDILPHLPTGKKVALGIYVALAANNLEAKAMQYIHHPAVSVLEVVDSNGNVDVDKVYQAAVPMFNAGQKVPIQIPMIGEYMMDMTDVEKIYKYIKEA</sequence>
<proteinExistence type="predicted"/>
<accession>A0A9D1AQ68</accession>
<protein>
    <submittedName>
        <fullName evidence="1">Uncharacterized protein</fullName>
    </submittedName>
</protein>
<dbReference type="EMBL" id="DVHE01000012">
    <property type="protein sequence ID" value="HIR49959.1"/>
    <property type="molecule type" value="Genomic_DNA"/>
</dbReference>
<organism evidence="1 2">
    <name type="scientific">Candidatus Avoscillospira avicola</name>
    <dbReference type="NCBI Taxonomy" id="2840706"/>
    <lineage>
        <taxon>Bacteria</taxon>
        <taxon>Bacillati</taxon>
        <taxon>Bacillota</taxon>
        <taxon>Clostridia</taxon>
        <taxon>Eubacteriales</taxon>
        <taxon>Oscillospiraceae</taxon>
        <taxon>Oscillospiraceae incertae sedis</taxon>
        <taxon>Candidatus Avoscillospira</taxon>
    </lineage>
</organism>
<dbReference type="AlphaFoldDB" id="A0A9D1AQ68"/>
<name>A0A9D1AQ68_9FIRM</name>
<reference evidence="1" key="2">
    <citation type="journal article" date="2021" name="PeerJ">
        <title>Extensive microbial diversity within the chicken gut microbiome revealed by metagenomics and culture.</title>
        <authorList>
            <person name="Gilroy R."/>
            <person name="Ravi A."/>
            <person name="Getino M."/>
            <person name="Pursley I."/>
            <person name="Horton D.L."/>
            <person name="Alikhan N.F."/>
            <person name="Baker D."/>
            <person name="Gharbi K."/>
            <person name="Hall N."/>
            <person name="Watson M."/>
            <person name="Adriaenssens E.M."/>
            <person name="Foster-Nyarko E."/>
            <person name="Jarju S."/>
            <person name="Secka A."/>
            <person name="Antonio M."/>
            <person name="Oren A."/>
            <person name="Chaudhuri R.R."/>
            <person name="La Ragione R."/>
            <person name="Hildebrand F."/>
            <person name="Pallen M.J."/>
        </authorList>
    </citation>
    <scope>NUCLEOTIDE SEQUENCE</scope>
    <source>
        <strain evidence="1">ChiBcec15-4380</strain>
    </source>
</reference>
<comment type="caution">
    <text evidence="1">The sequence shown here is derived from an EMBL/GenBank/DDBJ whole genome shotgun (WGS) entry which is preliminary data.</text>
</comment>
<evidence type="ECO:0000313" key="1">
    <source>
        <dbReference type="EMBL" id="HIR49959.1"/>
    </source>
</evidence>
<reference evidence="1" key="1">
    <citation type="submission" date="2020-10" db="EMBL/GenBank/DDBJ databases">
        <authorList>
            <person name="Gilroy R."/>
        </authorList>
    </citation>
    <scope>NUCLEOTIDE SEQUENCE</scope>
    <source>
        <strain evidence="1">ChiBcec15-4380</strain>
    </source>
</reference>
<dbReference type="Proteomes" id="UP000824239">
    <property type="component" value="Unassembled WGS sequence"/>
</dbReference>
<evidence type="ECO:0000313" key="2">
    <source>
        <dbReference type="Proteomes" id="UP000824239"/>
    </source>
</evidence>